<dbReference type="Pfam" id="PF08448">
    <property type="entry name" value="PAS_4"/>
    <property type="match status" value="1"/>
</dbReference>
<dbReference type="FunFam" id="1.10.287.130:FF:000001">
    <property type="entry name" value="Two-component sensor histidine kinase"/>
    <property type="match status" value="1"/>
</dbReference>
<dbReference type="SMART" id="SM00388">
    <property type="entry name" value="HisKA"/>
    <property type="match status" value="1"/>
</dbReference>
<dbReference type="Gene3D" id="3.30.450.20">
    <property type="entry name" value="PAS domain"/>
    <property type="match status" value="1"/>
</dbReference>
<accession>A0AA35WQ93</accession>
<keyword evidence="9" id="KW-0472">Membrane</keyword>
<dbReference type="GO" id="GO:0004721">
    <property type="term" value="F:phosphoprotein phosphatase activity"/>
    <property type="evidence" value="ECO:0007669"/>
    <property type="project" value="TreeGrafter"/>
</dbReference>
<evidence type="ECO:0000256" key="9">
    <source>
        <dbReference type="SAM" id="Phobius"/>
    </source>
</evidence>
<dbReference type="InterPro" id="IPR003660">
    <property type="entry name" value="HAMP_dom"/>
</dbReference>
<dbReference type="GO" id="GO:0005886">
    <property type="term" value="C:plasma membrane"/>
    <property type="evidence" value="ECO:0007669"/>
    <property type="project" value="TreeGrafter"/>
</dbReference>
<keyword evidence="8" id="KW-0175">Coiled coil</keyword>
<dbReference type="Gene3D" id="3.30.565.10">
    <property type="entry name" value="Histidine kinase-like ATPase, C-terminal domain"/>
    <property type="match status" value="1"/>
</dbReference>
<dbReference type="GO" id="GO:0000155">
    <property type="term" value="F:phosphorelay sensor kinase activity"/>
    <property type="evidence" value="ECO:0007669"/>
    <property type="project" value="InterPro"/>
</dbReference>
<evidence type="ECO:0000256" key="6">
    <source>
        <dbReference type="ARBA" id="ARBA00023012"/>
    </source>
</evidence>
<dbReference type="SMART" id="SM00304">
    <property type="entry name" value="HAMP"/>
    <property type="match status" value="1"/>
</dbReference>
<dbReference type="PROSITE" id="PS50885">
    <property type="entry name" value="HAMP"/>
    <property type="match status" value="1"/>
</dbReference>
<dbReference type="SUPFAM" id="SSF47384">
    <property type="entry name" value="Homodimeric domain of signal transducing histidine kinase"/>
    <property type="match status" value="1"/>
</dbReference>
<keyword evidence="5" id="KW-0418">Kinase</keyword>
<dbReference type="Gene3D" id="1.10.287.130">
    <property type="match status" value="1"/>
</dbReference>
<keyword evidence="6" id="KW-0902">Two-component regulatory system</keyword>
<dbReference type="InterPro" id="IPR003661">
    <property type="entry name" value="HisK_dim/P_dom"/>
</dbReference>
<keyword evidence="4" id="KW-0808">Transferase</keyword>
<gene>
    <name evidence="13" type="ORF">GBAR_LOCUS13126</name>
</gene>
<evidence type="ECO:0000313" key="13">
    <source>
        <dbReference type="EMBL" id="CAI8022332.1"/>
    </source>
</evidence>
<dbReference type="EC" id="2.7.13.3" evidence="2"/>
<feature type="coiled-coil region" evidence="8">
    <location>
        <begin position="219"/>
        <end position="246"/>
    </location>
</feature>
<dbReference type="Proteomes" id="UP001174909">
    <property type="component" value="Unassembled WGS sequence"/>
</dbReference>
<evidence type="ECO:0000259" key="12">
    <source>
        <dbReference type="PROSITE" id="PS50885"/>
    </source>
</evidence>
<dbReference type="PANTHER" id="PTHR45453:SF1">
    <property type="entry name" value="PHOSPHATE REGULON SENSOR PROTEIN PHOR"/>
    <property type="match status" value="1"/>
</dbReference>
<dbReference type="GO" id="GO:0016036">
    <property type="term" value="P:cellular response to phosphate starvation"/>
    <property type="evidence" value="ECO:0007669"/>
    <property type="project" value="TreeGrafter"/>
</dbReference>
<dbReference type="PROSITE" id="PS50109">
    <property type="entry name" value="HIS_KIN"/>
    <property type="match status" value="1"/>
</dbReference>
<dbReference type="InterPro" id="IPR035965">
    <property type="entry name" value="PAS-like_dom_sf"/>
</dbReference>
<name>A0AA35WQ93_GEOBA</name>
<keyword evidence="10" id="KW-0732">Signal</keyword>
<dbReference type="SUPFAM" id="SSF55874">
    <property type="entry name" value="ATPase domain of HSP90 chaperone/DNA topoisomerase II/histidine kinase"/>
    <property type="match status" value="1"/>
</dbReference>
<dbReference type="EMBL" id="CASHTH010001945">
    <property type="protein sequence ID" value="CAI8022332.1"/>
    <property type="molecule type" value="Genomic_DNA"/>
</dbReference>
<dbReference type="InterPro" id="IPR005467">
    <property type="entry name" value="His_kinase_dom"/>
</dbReference>
<feature type="transmembrane region" description="Helical" evidence="9">
    <location>
        <begin position="165"/>
        <end position="187"/>
    </location>
</feature>
<dbReference type="SUPFAM" id="SSF55785">
    <property type="entry name" value="PYP-like sensor domain (PAS domain)"/>
    <property type="match status" value="1"/>
</dbReference>
<feature type="domain" description="Histidine kinase" evidence="11">
    <location>
        <begin position="385"/>
        <end position="516"/>
    </location>
</feature>
<keyword evidence="9" id="KW-1133">Transmembrane helix</keyword>
<feature type="signal peptide" evidence="10">
    <location>
        <begin position="1"/>
        <end position="21"/>
    </location>
</feature>
<comment type="catalytic activity">
    <reaction evidence="1">
        <text>ATP + protein L-histidine = ADP + protein N-phospho-L-histidine.</text>
        <dbReference type="EC" id="2.7.13.3"/>
    </reaction>
</comment>
<dbReference type="InterPro" id="IPR013656">
    <property type="entry name" value="PAS_4"/>
</dbReference>
<comment type="caution">
    <text evidence="13">The sequence shown here is derived from an EMBL/GenBank/DDBJ whole genome shotgun (WGS) entry which is preliminary data.</text>
</comment>
<keyword evidence="3" id="KW-0597">Phosphoprotein</keyword>
<dbReference type="PANTHER" id="PTHR45453">
    <property type="entry name" value="PHOSPHATE REGULON SENSOR PROTEIN PHOR"/>
    <property type="match status" value="1"/>
</dbReference>
<evidence type="ECO:0000256" key="4">
    <source>
        <dbReference type="ARBA" id="ARBA00022679"/>
    </source>
</evidence>
<proteinExistence type="predicted"/>
<dbReference type="InterPro" id="IPR050351">
    <property type="entry name" value="BphY/WalK/GraS-like"/>
</dbReference>
<dbReference type="InterPro" id="IPR036097">
    <property type="entry name" value="HisK_dim/P_sf"/>
</dbReference>
<organism evidence="13 14">
    <name type="scientific">Geodia barretti</name>
    <name type="common">Barrett's horny sponge</name>
    <dbReference type="NCBI Taxonomy" id="519541"/>
    <lineage>
        <taxon>Eukaryota</taxon>
        <taxon>Metazoa</taxon>
        <taxon>Porifera</taxon>
        <taxon>Demospongiae</taxon>
        <taxon>Heteroscleromorpha</taxon>
        <taxon>Tetractinellida</taxon>
        <taxon>Astrophorina</taxon>
        <taxon>Geodiidae</taxon>
        <taxon>Geodia</taxon>
    </lineage>
</organism>
<evidence type="ECO:0000256" key="1">
    <source>
        <dbReference type="ARBA" id="ARBA00000085"/>
    </source>
</evidence>
<keyword evidence="14" id="KW-1185">Reference proteome</keyword>
<feature type="domain" description="HAMP" evidence="12">
    <location>
        <begin position="203"/>
        <end position="241"/>
    </location>
</feature>
<evidence type="ECO:0000256" key="8">
    <source>
        <dbReference type="SAM" id="Coils"/>
    </source>
</evidence>
<feature type="chain" id="PRO_5041249521" description="Uncharacterized sensor-like histidine kinase ycf26" evidence="10">
    <location>
        <begin position="22"/>
        <end position="531"/>
    </location>
</feature>
<evidence type="ECO:0000256" key="3">
    <source>
        <dbReference type="ARBA" id="ARBA00022553"/>
    </source>
</evidence>
<dbReference type="InterPro" id="IPR036890">
    <property type="entry name" value="HATPase_C_sf"/>
</dbReference>
<evidence type="ECO:0000259" key="11">
    <source>
        <dbReference type="PROSITE" id="PS50109"/>
    </source>
</evidence>
<dbReference type="AlphaFoldDB" id="A0AA35WQ93"/>
<evidence type="ECO:0000313" key="14">
    <source>
        <dbReference type="Proteomes" id="UP001174909"/>
    </source>
</evidence>
<reference evidence="13" key="1">
    <citation type="submission" date="2023-03" db="EMBL/GenBank/DDBJ databases">
        <authorList>
            <person name="Steffen K."/>
            <person name="Cardenas P."/>
        </authorList>
    </citation>
    <scope>NUCLEOTIDE SEQUENCE</scope>
</reference>
<dbReference type="Gene3D" id="6.10.340.10">
    <property type="match status" value="1"/>
</dbReference>
<evidence type="ECO:0000256" key="2">
    <source>
        <dbReference type="ARBA" id="ARBA00012438"/>
    </source>
</evidence>
<protein>
    <recommendedName>
        <fullName evidence="7">Uncharacterized sensor-like histidine kinase ycf26</fullName>
        <ecNumber evidence="2">2.7.13.3</ecNumber>
    </recommendedName>
</protein>
<evidence type="ECO:0000256" key="5">
    <source>
        <dbReference type="ARBA" id="ARBA00022777"/>
    </source>
</evidence>
<dbReference type="CDD" id="cd00082">
    <property type="entry name" value="HisKA"/>
    <property type="match status" value="1"/>
</dbReference>
<keyword evidence="9" id="KW-0812">Transmembrane</keyword>
<dbReference type="Pfam" id="PF00512">
    <property type="entry name" value="HisKA"/>
    <property type="match status" value="1"/>
</dbReference>
<evidence type="ECO:0000256" key="10">
    <source>
        <dbReference type="SAM" id="SignalP"/>
    </source>
</evidence>
<sequence length="531" mass="58231">MTAASLLVALAALFAVLATTAQVVRESAAASTFAILDGVAQAGLANPPDDTGAEALREWSMGLASFGGGDGQELTPTQRERRMTLIARDGTVLADSHENARTMDNHRDRPEIVAAFASGYGRSQRFSDTRGEELSYVAVQLPWSEDTVLRLSEPAIQLEETVSAILTPVVVVTLLAFFVAAGLSFWYSARFGERVARLCRFSERVARGDFTPEDAPLKMDELDQLLASLNRTAQELQRSFQSLTAEKNQGATILSSVAEGVAVFDEELRIQYVNGAFREVLSLPGESWRDYRGRDARNVLEQKRLLKMVRAALRGKAREREISLKGREVLVRAAPIRSYEPEVPMASRLEGNGSPESEPAGAVLVLMDVTQLHALERVRRDFVANLSHEMRTPLTAIRGFSETLLDADLDAPPEQKRFLGIIRQHSIRLSHLTDDLLRLARIEAGKQETETVPVQVEALVASVVESARMKAGERKLTTAEPREPVQVETDPTLLTEILQNLVDNAIQYSGEDGRVEPDLRTLLPGGPGSLA</sequence>
<evidence type="ECO:0000256" key="7">
    <source>
        <dbReference type="ARBA" id="ARBA00069102"/>
    </source>
</evidence>